<dbReference type="PROSITE" id="PS00671">
    <property type="entry name" value="D_2_HYDROXYACID_DH_3"/>
    <property type="match status" value="1"/>
</dbReference>
<dbReference type="GO" id="GO:0005829">
    <property type="term" value="C:cytosol"/>
    <property type="evidence" value="ECO:0007669"/>
    <property type="project" value="TreeGrafter"/>
</dbReference>
<dbReference type="Pfam" id="PF00389">
    <property type="entry name" value="2-Hacid_dh"/>
    <property type="match status" value="1"/>
</dbReference>
<dbReference type="GO" id="GO:0051287">
    <property type="term" value="F:NAD binding"/>
    <property type="evidence" value="ECO:0007669"/>
    <property type="project" value="InterPro"/>
</dbReference>
<dbReference type="InterPro" id="IPR006139">
    <property type="entry name" value="D-isomer_2_OHA_DH_cat_dom"/>
</dbReference>
<protein>
    <submittedName>
        <fullName evidence="6">D-glycerate dehydrogenase</fullName>
    </submittedName>
</protein>
<organism evidence="6">
    <name type="scientific">Thermorudis peleae</name>
    <dbReference type="NCBI Taxonomy" id="1382356"/>
    <lineage>
        <taxon>Bacteria</taxon>
        <taxon>Pseudomonadati</taxon>
        <taxon>Thermomicrobiota</taxon>
        <taxon>Thermomicrobia</taxon>
        <taxon>Thermomicrobia incertae sedis</taxon>
        <taxon>Thermorudis</taxon>
    </lineage>
</organism>
<dbReference type="InterPro" id="IPR006140">
    <property type="entry name" value="D-isomer_DH_NAD-bd"/>
</dbReference>
<dbReference type="SUPFAM" id="SSF52283">
    <property type="entry name" value="Formate/glycerate dehydrogenase catalytic domain-like"/>
    <property type="match status" value="1"/>
</dbReference>
<dbReference type="InterPro" id="IPR050223">
    <property type="entry name" value="D-isomer_2-hydroxyacid_DH"/>
</dbReference>
<reference evidence="6" key="1">
    <citation type="journal article" date="2020" name="mSystems">
        <title>Genome- and Community-Level Interaction Insights into Carbon Utilization and Element Cycling Functions of Hydrothermarchaeota in Hydrothermal Sediment.</title>
        <authorList>
            <person name="Zhou Z."/>
            <person name="Liu Y."/>
            <person name="Xu W."/>
            <person name="Pan J."/>
            <person name="Luo Z.H."/>
            <person name="Li M."/>
        </authorList>
    </citation>
    <scope>NUCLEOTIDE SEQUENCE [LARGE SCALE GENOMIC DNA]</scope>
    <source>
        <strain evidence="6">SpSt-210</strain>
    </source>
</reference>
<feature type="domain" description="D-isomer specific 2-hydroxyacid dehydrogenase NAD-binding" evidence="5">
    <location>
        <begin position="107"/>
        <end position="285"/>
    </location>
</feature>
<dbReference type="PANTHER" id="PTHR10996">
    <property type="entry name" value="2-HYDROXYACID DEHYDROGENASE-RELATED"/>
    <property type="match status" value="1"/>
</dbReference>
<dbReference type="Gene3D" id="3.40.50.720">
    <property type="entry name" value="NAD(P)-binding Rossmann-like Domain"/>
    <property type="match status" value="2"/>
</dbReference>
<evidence type="ECO:0000259" key="5">
    <source>
        <dbReference type="Pfam" id="PF02826"/>
    </source>
</evidence>
<evidence type="ECO:0000256" key="2">
    <source>
        <dbReference type="ARBA" id="ARBA00023002"/>
    </source>
</evidence>
<evidence type="ECO:0000256" key="1">
    <source>
        <dbReference type="ARBA" id="ARBA00005854"/>
    </source>
</evidence>
<dbReference type="InterPro" id="IPR036291">
    <property type="entry name" value="NAD(P)-bd_dom_sf"/>
</dbReference>
<dbReference type="EMBL" id="DSIY01000026">
    <property type="protein sequence ID" value="HEG90052.1"/>
    <property type="molecule type" value="Genomic_DNA"/>
</dbReference>
<dbReference type="PANTHER" id="PTHR10996:SF283">
    <property type="entry name" value="GLYOXYLATE_HYDROXYPYRUVATE REDUCTASE B"/>
    <property type="match status" value="1"/>
</dbReference>
<comment type="similarity">
    <text evidence="1 3">Belongs to the D-isomer specific 2-hydroxyacid dehydrogenase family.</text>
</comment>
<proteinExistence type="inferred from homology"/>
<dbReference type="CDD" id="cd05301">
    <property type="entry name" value="GDH"/>
    <property type="match status" value="1"/>
</dbReference>
<comment type="caution">
    <text evidence="6">The sequence shown here is derived from an EMBL/GenBank/DDBJ whole genome shotgun (WGS) entry which is preliminary data.</text>
</comment>
<evidence type="ECO:0000256" key="3">
    <source>
        <dbReference type="RuleBase" id="RU003719"/>
    </source>
</evidence>
<accession>A0A831T6R6</accession>
<keyword evidence="2 3" id="KW-0560">Oxidoreductase</keyword>
<dbReference type="GO" id="GO:0030267">
    <property type="term" value="F:glyoxylate reductase (NADPH) activity"/>
    <property type="evidence" value="ECO:0007669"/>
    <property type="project" value="TreeGrafter"/>
</dbReference>
<name>A0A831T6R6_9BACT</name>
<dbReference type="GO" id="GO:0016618">
    <property type="term" value="F:hydroxypyruvate reductase [NAD(P)H] activity"/>
    <property type="evidence" value="ECO:0007669"/>
    <property type="project" value="TreeGrafter"/>
</dbReference>
<evidence type="ECO:0000259" key="4">
    <source>
        <dbReference type="Pfam" id="PF00389"/>
    </source>
</evidence>
<gene>
    <name evidence="6" type="ORF">ENP34_01195</name>
</gene>
<evidence type="ECO:0000313" key="6">
    <source>
        <dbReference type="EMBL" id="HEG90052.1"/>
    </source>
</evidence>
<dbReference type="Pfam" id="PF02826">
    <property type="entry name" value="2-Hacid_dh_C"/>
    <property type="match status" value="1"/>
</dbReference>
<feature type="domain" description="D-isomer specific 2-hydroxyacid dehydrogenase catalytic" evidence="4">
    <location>
        <begin position="3"/>
        <end position="317"/>
    </location>
</feature>
<sequence>MRVAVTRGIPEAGLELLRREADVVVWPEPCPPSREQLIEFAAGADGLLTLLTERIDGELLDALPSVRAVSNMAVGYDNIDVEAATARGVVVCITPDVLTETTADFAFALILAVARKVKLAADSVLRGEWRTWEPMGFLGQDVHGATLGIVGMGRIGQAVARRARGFNMKILYSDQQRRPEIEEELGARFASLEQLLQESDIVTLHVPLTRETRKLIGAEQLRSMKRSAILINTARGGVVDTEALADALESGTIWAAGLDVTDPEPLPADHRLLRLPNVLVTPHIASASEATRAQMSRLAAENLIAALRGEEPPRSLNWEAVRGFAQS</sequence>
<dbReference type="FunFam" id="3.40.50.720:FF:000462">
    <property type="entry name" value="Glyoxylate reductase (NADP+)"/>
    <property type="match status" value="1"/>
</dbReference>
<dbReference type="SUPFAM" id="SSF51735">
    <property type="entry name" value="NAD(P)-binding Rossmann-fold domains"/>
    <property type="match status" value="1"/>
</dbReference>
<dbReference type="AlphaFoldDB" id="A0A831T6R6"/>
<dbReference type="PROSITE" id="PS00670">
    <property type="entry name" value="D_2_HYDROXYACID_DH_2"/>
    <property type="match status" value="1"/>
</dbReference>
<dbReference type="InterPro" id="IPR029753">
    <property type="entry name" value="D-isomer_DH_CS"/>
</dbReference>